<dbReference type="CDD" id="cd04496">
    <property type="entry name" value="SSB_OBF"/>
    <property type="match status" value="1"/>
</dbReference>
<dbReference type="InterPro" id="IPR011344">
    <property type="entry name" value="ssDNA-bd"/>
</dbReference>
<accession>A0A1H9QDT2</accession>
<dbReference type="RefSeq" id="WP_090884258.1">
    <property type="nucleotide sequence ID" value="NZ_FOGG01000011.1"/>
</dbReference>
<dbReference type="HAMAP" id="MF_00984">
    <property type="entry name" value="SSB"/>
    <property type="match status" value="1"/>
</dbReference>
<evidence type="ECO:0000256" key="2">
    <source>
        <dbReference type="HAMAP-Rule" id="MF_00984"/>
    </source>
</evidence>
<comment type="caution">
    <text evidence="2">Lacks conserved residue(s) required for the propagation of feature annotation.</text>
</comment>
<dbReference type="PANTHER" id="PTHR10302:SF0">
    <property type="entry name" value="SINGLE-STRANDED DNA-BINDING PROTEIN, MITOCHONDRIAL"/>
    <property type="match status" value="1"/>
</dbReference>
<dbReference type="OrthoDB" id="9809878at2"/>
<proteinExistence type="inferred from homology"/>
<dbReference type="AlphaFoldDB" id="A0A1H9QDT2"/>
<evidence type="ECO:0000313" key="4">
    <source>
        <dbReference type="EMBL" id="SER58572.1"/>
    </source>
</evidence>
<dbReference type="GO" id="GO:0006260">
    <property type="term" value="P:DNA replication"/>
    <property type="evidence" value="ECO:0007669"/>
    <property type="project" value="InterPro"/>
</dbReference>
<dbReference type="PIRSF" id="PIRSF002070">
    <property type="entry name" value="SSB"/>
    <property type="match status" value="1"/>
</dbReference>
<evidence type="ECO:0000256" key="3">
    <source>
        <dbReference type="PIRNR" id="PIRNR002070"/>
    </source>
</evidence>
<organism evidence="4 5">
    <name type="scientific">Pedobacter rhizosphaerae</name>
    <dbReference type="NCBI Taxonomy" id="390241"/>
    <lineage>
        <taxon>Bacteria</taxon>
        <taxon>Pseudomonadati</taxon>
        <taxon>Bacteroidota</taxon>
        <taxon>Sphingobacteriia</taxon>
        <taxon>Sphingobacteriales</taxon>
        <taxon>Sphingobacteriaceae</taxon>
        <taxon>Pedobacter</taxon>
    </lineage>
</organism>
<evidence type="ECO:0000256" key="1">
    <source>
        <dbReference type="ARBA" id="ARBA00023125"/>
    </source>
</evidence>
<dbReference type="Pfam" id="PF00436">
    <property type="entry name" value="SSB"/>
    <property type="match status" value="1"/>
</dbReference>
<sequence>MESAINKVVLSGFAGADVELKNLSGNQKLAKVSLAVHEYYKTAAGEEANKTQWFNLVFWNAKAELAAEQIKKGTKFSIEGKLLTGSYEAKDGTKRYTTDIVVREIVLLETEVKN</sequence>
<dbReference type="InterPro" id="IPR012340">
    <property type="entry name" value="NA-bd_OB-fold"/>
</dbReference>
<comment type="subunit">
    <text evidence="2">Homotetramer.</text>
</comment>
<gene>
    <name evidence="4" type="ORF">SAMN04488023_111156</name>
</gene>
<dbReference type="NCBIfam" id="TIGR00621">
    <property type="entry name" value="ssb"/>
    <property type="match status" value="1"/>
</dbReference>
<dbReference type="Proteomes" id="UP000199572">
    <property type="component" value="Unassembled WGS sequence"/>
</dbReference>
<keyword evidence="5" id="KW-1185">Reference proteome</keyword>
<reference evidence="4 5" key="1">
    <citation type="submission" date="2016-10" db="EMBL/GenBank/DDBJ databases">
        <authorList>
            <person name="de Groot N.N."/>
        </authorList>
    </citation>
    <scope>NUCLEOTIDE SEQUENCE [LARGE SCALE GENOMIC DNA]</scope>
    <source>
        <strain evidence="4 5">DSM 18610</strain>
    </source>
</reference>
<dbReference type="PROSITE" id="PS50935">
    <property type="entry name" value="SSB"/>
    <property type="match status" value="1"/>
</dbReference>
<dbReference type="Gene3D" id="2.40.50.140">
    <property type="entry name" value="Nucleic acid-binding proteins"/>
    <property type="match status" value="1"/>
</dbReference>
<name>A0A1H9QDT2_9SPHI</name>
<keyword evidence="1 2" id="KW-0238">DNA-binding</keyword>
<protein>
    <recommendedName>
        <fullName evidence="2 3">Single-stranded DNA-binding protein</fullName>
        <shortName evidence="2">SSB</shortName>
    </recommendedName>
</protein>
<dbReference type="STRING" id="390241.SAMN04488023_111156"/>
<dbReference type="GO" id="GO:0003697">
    <property type="term" value="F:single-stranded DNA binding"/>
    <property type="evidence" value="ECO:0007669"/>
    <property type="project" value="UniProtKB-UniRule"/>
</dbReference>
<evidence type="ECO:0000313" key="5">
    <source>
        <dbReference type="Proteomes" id="UP000199572"/>
    </source>
</evidence>
<dbReference type="PANTHER" id="PTHR10302">
    <property type="entry name" value="SINGLE-STRANDED DNA-BINDING PROTEIN"/>
    <property type="match status" value="1"/>
</dbReference>
<dbReference type="EMBL" id="FOGG01000011">
    <property type="protein sequence ID" value="SER58572.1"/>
    <property type="molecule type" value="Genomic_DNA"/>
</dbReference>
<dbReference type="SUPFAM" id="SSF50249">
    <property type="entry name" value="Nucleic acid-binding proteins"/>
    <property type="match status" value="1"/>
</dbReference>
<dbReference type="GO" id="GO:0009295">
    <property type="term" value="C:nucleoid"/>
    <property type="evidence" value="ECO:0007669"/>
    <property type="project" value="TreeGrafter"/>
</dbReference>
<dbReference type="InterPro" id="IPR000424">
    <property type="entry name" value="Primosome_PriB/ssb"/>
</dbReference>